<dbReference type="EMBL" id="JAAISW010000027">
    <property type="protein sequence ID" value="NSJ44975.1"/>
    <property type="molecule type" value="Genomic_DNA"/>
</dbReference>
<accession>A0A829VR08</accession>
<evidence type="ECO:0000313" key="3">
    <source>
        <dbReference type="EMBL" id="QIX91476.1"/>
    </source>
</evidence>
<name>A0A829VR08_9FIRM</name>
<dbReference type="RefSeq" id="WP_002587258.1">
    <property type="nucleotide sequence ID" value="NZ_BJLB01000001.1"/>
</dbReference>
<proteinExistence type="predicted"/>
<reference evidence="2 6" key="3">
    <citation type="journal article" date="2020" name="Cell Host Microbe">
        <title>Functional and Genomic Variation between Human-Derived Isolates of Lachnospiraceae Reveals Inter- and Intra-Species Diversity.</title>
        <authorList>
            <person name="Sorbara M.T."/>
            <person name="Littmann E.R."/>
            <person name="Fontana E."/>
            <person name="Moody T.U."/>
            <person name="Kohout C.E."/>
            <person name="Gjonbalaj M."/>
            <person name="Eaton V."/>
            <person name="Seok R."/>
            <person name="Leiner I.M."/>
            <person name="Pamer E.G."/>
        </authorList>
    </citation>
    <scope>NUCLEOTIDE SEQUENCE [LARGE SCALE GENOMIC DNA]</scope>
    <source>
        <strain evidence="2 6">MSK.2.26</strain>
    </source>
</reference>
<evidence type="ECO:0000313" key="1">
    <source>
        <dbReference type="EMBL" id="GEA34709.1"/>
    </source>
</evidence>
<gene>
    <name evidence="1" type="ORF">Ccl03g_04220</name>
    <name evidence="3" type="ORF">FOC47_13525</name>
    <name evidence="2" type="ORF">G5B26_15555</name>
</gene>
<reference evidence="2" key="4">
    <citation type="submission" date="2020-02" db="EMBL/GenBank/DDBJ databases">
        <authorList>
            <person name="Littmann E."/>
            <person name="Sorbara M."/>
        </authorList>
    </citation>
    <scope>NUCLEOTIDE SEQUENCE</scope>
    <source>
        <strain evidence="2">MSK.2.26</strain>
    </source>
</reference>
<reference evidence="1 4" key="1">
    <citation type="submission" date="2019-06" db="EMBL/GenBank/DDBJ databases">
        <title>Draft genome sequence of [Clostridium] clostridioforme NBRC 113352.</title>
        <authorList>
            <person name="Miura T."/>
            <person name="Furukawa M."/>
            <person name="Shimamura M."/>
            <person name="Ohyama Y."/>
            <person name="Yamazoe A."/>
            <person name="Kawasaki H."/>
        </authorList>
    </citation>
    <scope>NUCLEOTIDE SEQUENCE [LARGE SCALE GENOMIC DNA]</scope>
    <source>
        <strain evidence="1 4">NBRC 113352</strain>
    </source>
</reference>
<dbReference type="AlphaFoldDB" id="A0A829VR08"/>
<reference evidence="3 5" key="2">
    <citation type="submission" date="2019-11" db="EMBL/GenBank/DDBJ databases">
        <title>FDA dAtabase for Regulatory Grade micrObial Sequences (FDA-ARGOS): Supporting development and validation of Infectious Disease Dx tests.</title>
        <authorList>
            <person name="Turner S."/>
            <person name="Byrd R."/>
            <person name="Tallon L."/>
            <person name="Sadzewicz L."/>
            <person name="Vavikolanu K."/>
            <person name="Mehta A."/>
            <person name="Aluvathingal J."/>
            <person name="Nadendla S."/>
            <person name="Myers T."/>
            <person name="Yan Y."/>
            <person name="Sichtig H."/>
        </authorList>
    </citation>
    <scope>NUCLEOTIDE SEQUENCE [LARGE SCALE GENOMIC DNA]</scope>
    <source>
        <strain evidence="3 5">FDAARGOS_739</strain>
    </source>
</reference>
<dbReference type="EMBL" id="BJLB01000001">
    <property type="protein sequence ID" value="GEA34709.1"/>
    <property type="molecule type" value="Genomic_DNA"/>
</dbReference>
<evidence type="ECO:0000313" key="6">
    <source>
        <dbReference type="Proteomes" id="UP000719916"/>
    </source>
</evidence>
<evidence type="ECO:0000313" key="2">
    <source>
        <dbReference type="EMBL" id="NSJ44975.1"/>
    </source>
</evidence>
<dbReference type="Proteomes" id="UP000719916">
    <property type="component" value="Unassembled WGS sequence"/>
</dbReference>
<dbReference type="GeneID" id="57962185"/>
<evidence type="ECO:0000313" key="4">
    <source>
        <dbReference type="Proteomes" id="UP000315200"/>
    </source>
</evidence>
<evidence type="ECO:0000313" key="5">
    <source>
        <dbReference type="Proteomes" id="UP000501069"/>
    </source>
</evidence>
<protein>
    <submittedName>
        <fullName evidence="1">Uncharacterized protein</fullName>
    </submittedName>
</protein>
<organism evidence="1 4">
    <name type="scientific">Enterocloster clostridioformis</name>
    <dbReference type="NCBI Taxonomy" id="1531"/>
    <lineage>
        <taxon>Bacteria</taxon>
        <taxon>Bacillati</taxon>
        <taxon>Bacillota</taxon>
        <taxon>Clostridia</taxon>
        <taxon>Lachnospirales</taxon>
        <taxon>Lachnospiraceae</taxon>
        <taxon>Enterocloster</taxon>
    </lineage>
</organism>
<dbReference type="Proteomes" id="UP000501069">
    <property type="component" value="Chromosome"/>
</dbReference>
<dbReference type="Proteomes" id="UP000315200">
    <property type="component" value="Unassembled WGS sequence"/>
</dbReference>
<sequence length="65" mass="7494">MLVISAAVIAYTEKEYEVLSAILNDWARKSKVELEITYYPTSNDFSSCHMRDFHIVFVDISMEGD</sequence>
<dbReference type="EMBL" id="CP050964">
    <property type="protein sequence ID" value="QIX91476.1"/>
    <property type="molecule type" value="Genomic_DNA"/>
</dbReference>